<keyword evidence="6 10" id="KW-0133">Cell shape</keyword>
<keyword evidence="5 10" id="KW-0067">ATP-binding</keyword>
<feature type="domain" description="Mur ligase N-terminal catalytic" evidence="12">
    <location>
        <begin position="26"/>
        <end position="102"/>
    </location>
</feature>
<protein>
    <recommendedName>
        <fullName evidence="10 11">UDP-N-acetylmuramoyl-tripeptide--D-alanyl-D-alanine ligase</fullName>
        <ecNumber evidence="10 11">6.3.2.10</ecNumber>
    </recommendedName>
    <alternativeName>
        <fullName evidence="10">D-alanyl-D-alanine-adding enzyme</fullName>
    </alternativeName>
</protein>
<keyword evidence="1 10" id="KW-0963">Cytoplasm</keyword>
<dbReference type="PANTHER" id="PTHR43024">
    <property type="entry name" value="UDP-N-ACETYLMURAMOYL-TRIPEPTIDE--D-ALANYL-D-ALANINE LIGASE"/>
    <property type="match status" value="1"/>
</dbReference>
<evidence type="ECO:0000256" key="3">
    <source>
        <dbReference type="ARBA" id="ARBA00022618"/>
    </source>
</evidence>
<dbReference type="SUPFAM" id="SSF63418">
    <property type="entry name" value="MurE/MurF N-terminal domain"/>
    <property type="match status" value="1"/>
</dbReference>
<keyword evidence="8 10" id="KW-0131">Cell cycle</keyword>
<evidence type="ECO:0000256" key="6">
    <source>
        <dbReference type="ARBA" id="ARBA00022960"/>
    </source>
</evidence>
<organism evidence="15 16">
    <name type="scientific">Paenibacillus yanchengensis</name>
    <dbReference type="NCBI Taxonomy" id="2035833"/>
    <lineage>
        <taxon>Bacteria</taxon>
        <taxon>Bacillati</taxon>
        <taxon>Bacillota</taxon>
        <taxon>Bacilli</taxon>
        <taxon>Bacillales</taxon>
        <taxon>Paenibacillaceae</taxon>
        <taxon>Paenibacillus</taxon>
    </lineage>
</organism>
<dbReference type="Gene3D" id="3.90.190.20">
    <property type="entry name" value="Mur ligase, C-terminal domain"/>
    <property type="match status" value="1"/>
</dbReference>
<dbReference type="SUPFAM" id="SSF53244">
    <property type="entry name" value="MurD-like peptide ligases, peptide-binding domain"/>
    <property type="match status" value="1"/>
</dbReference>
<keyword evidence="9 10" id="KW-0961">Cell wall biogenesis/degradation</keyword>
<dbReference type="InterPro" id="IPR051046">
    <property type="entry name" value="MurCDEF_CellWall_CoF430Synth"/>
</dbReference>
<evidence type="ECO:0000256" key="2">
    <source>
        <dbReference type="ARBA" id="ARBA00022598"/>
    </source>
</evidence>
<keyword evidence="16" id="KW-1185">Reference proteome</keyword>
<evidence type="ECO:0000256" key="9">
    <source>
        <dbReference type="ARBA" id="ARBA00023316"/>
    </source>
</evidence>
<dbReference type="Gene3D" id="3.40.1390.10">
    <property type="entry name" value="MurE/MurF, N-terminal domain"/>
    <property type="match status" value="1"/>
</dbReference>
<feature type="domain" description="Mur ligase central" evidence="14">
    <location>
        <begin position="112"/>
        <end position="306"/>
    </location>
</feature>
<keyword evidence="3 10" id="KW-0132">Cell division</keyword>
<name>A0ABW4YKH0_9BACL</name>
<evidence type="ECO:0000256" key="10">
    <source>
        <dbReference type="HAMAP-Rule" id="MF_02019"/>
    </source>
</evidence>
<dbReference type="Gene3D" id="3.40.1190.10">
    <property type="entry name" value="Mur-like, catalytic domain"/>
    <property type="match status" value="1"/>
</dbReference>
<feature type="domain" description="Mur ligase C-terminal" evidence="13">
    <location>
        <begin position="329"/>
        <end position="454"/>
    </location>
</feature>
<dbReference type="HAMAP" id="MF_02019">
    <property type="entry name" value="MurF"/>
    <property type="match status" value="1"/>
</dbReference>
<comment type="subcellular location">
    <subcellularLocation>
        <location evidence="10 11">Cytoplasm</location>
    </subcellularLocation>
</comment>
<accession>A0ABW4YKH0</accession>
<dbReference type="Pfam" id="PF08245">
    <property type="entry name" value="Mur_ligase_M"/>
    <property type="match status" value="1"/>
</dbReference>
<comment type="catalytic activity">
    <reaction evidence="10 11">
        <text>D-alanyl-D-alanine + UDP-N-acetyl-alpha-D-muramoyl-L-alanyl-gamma-D-glutamyl-meso-2,6-diaminopimelate + ATP = UDP-N-acetyl-alpha-D-muramoyl-L-alanyl-gamma-D-glutamyl-meso-2,6-diaminopimeloyl-D-alanyl-D-alanine + ADP + phosphate + H(+)</text>
        <dbReference type="Rhea" id="RHEA:28374"/>
        <dbReference type="ChEBI" id="CHEBI:15378"/>
        <dbReference type="ChEBI" id="CHEBI:30616"/>
        <dbReference type="ChEBI" id="CHEBI:43474"/>
        <dbReference type="ChEBI" id="CHEBI:57822"/>
        <dbReference type="ChEBI" id="CHEBI:61386"/>
        <dbReference type="ChEBI" id="CHEBI:83905"/>
        <dbReference type="ChEBI" id="CHEBI:456216"/>
        <dbReference type="EC" id="6.3.2.10"/>
    </reaction>
</comment>
<keyword evidence="4 10" id="KW-0547">Nucleotide-binding</keyword>
<evidence type="ECO:0000256" key="1">
    <source>
        <dbReference type="ARBA" id="ARBA00022490"/>
    </source>
</evidence>
<keyword evidence="7 10" id="KW-0573">Peptidoglycan synthesis</keyword>
<evidence type="ECO:0000259" key="12">
    <source>
        <dbReference type="Pfam" id="PF01225"/>
    </source>
</evidence>
<evidence type="ECO:0000313" key="16">
    <source>
        <dbReference type="Proteomes" id="UP001597362"/>
    </source>
</evidence>
<dbReference type="Proteomes" id="UP001597362">
    <property type="component" value="Unassembled WGS sequence"/>
</dbReference>
<dbReference type="InterPro" id="IPR035911">
    <property type="entry name" value="MurE/MurF_N"/>
</dbReference>
<comment type="pathway">
    <text evidence="10 11">Cell wall biogenesis; peptidoglycan biosynthesis.</text>
</comment>
<feature type="binding site" evidence="10">
    <location>
        <begin position="114"/>
        <end position="120"/>
    </location>
    <ligand>
        <name>ATP</name>
        <dbReference type="ChEBI" id="CHEBI:30616"/>
    </ligand>
</feature>
<evidence type="ECO:0000313" key="15">
    <source>
        <dbReference type="EMBL" id="MFD2116225.1"/>
    </source>
</evidence>
<evidence type="ECO:0000259" key="14">
    <source>
        <dbReference type="Pfam" id="PF08245"/>
    </source>
</evidence>
<evidence type="ECO:0000256" key="4">
    <source>
        <dbReference type="ARBA" id="ARBA00022741"/>
    </source>
</evidence>
<dbReference type="GO" id="GO:0047480">
    <property type="term" value="F:UDP-N-acetylmuramoyl-tripeptide-D-alanyl-D-alanine ligase activity"/>
    <property type="evidence" value="ECO:0007669"/>
    <property type="project" value="UniProtKB-EC"/>
</dbReference>
<dbReference type="InterPro" id="IPR013221">
    <property type="entry name" value="Mur_ligase_cen"/>
</dbReference>
<proteinExistence type="inferred from homology"/>
<dbReference type="InterPro" id="IPR000713">
    <property type="entry name" value="Mur_ligase_N"/>
</dbReference>
<dbReference type="PANTHER" id="PTHR43024:SF1">
    <property type="entry name" value="UDP-N-ACETYLMURAMOYL-TRIPEPTIDE--D-ALANYL-D-ALANINE LIGASE"/>
    <property type="match status" value="1"/>
</dbReference>
<dbReference type="SUPFAM" id="SSF53623">
    <property type="entry name" value="MurD-like peptide ligases, catalytic domain"/>
    <property type="match status" value="1"/>
</dbReference>
<evidence type="ECO:0000256" key="8">
    <source>
        <dbReference type="ARBA" id="ARBA00023306"/>
    </source>
</evidence>
<dbReference type="Pfam" id="PF02875">
    <property type="entry name" value="Mur_ligase_C"/>
    <property type="match status" value="1"/>
</dbReference>
<dbReference type="NCBIfam" id="TIGR01143">
    <property type="entry name" value="murF"/>
    <property type="match status" value="1"/>
</dbReference>
<dbReference type="InterPro" id="IPR036615">
    <property type="entry name" value="Mur_ligase_C_dom_sf"/>
</dbReference>
<comment type="caution">
    <text evidence="15">The sequence shown here is derived from an EMBL/GenBank/DDBJ whole genome shotgun (WGS) entry which is preliminary data.</text>
</comment>
<reference evidence="16" key="1">
    <citation type="journal article" date="2019" name="Int. J. Syst. Evol. Microbiol.">
        <title>The Global Catalogue of Microorganisms (GCM) 10K type strain sequencing project: providing services to taxonomists for standard genome sequencing and annotation.</title>
        <authorList>
            <consortium name="The Broad Institute Genomics Platform"/>
            <consortium name="The Broad Institute Genome Sequencing Center for Infectious Disease"/>
            <person name="Wu L."/>
            <person name="Ma J."/>
        </authorList>
    </citation>
    <scope>NUCLEOTIDE SEQUENCE [LARGE SCALE GENOMIC DNA]</scope>
    <source>
        <strain evidence="16">GH52</strain>
    </source>
</reference>
<dbReference type="Pfam" id="PF01225">
    <property type="entry name" value="Mur_ligase"/>
    <property type="match status" value="1"/>
</dbReference>
<dbReference type="InterPro" id="IPR005863">
    <property type="entry name" value="UDP-N-AcMur_synth"/>
</dbReference>
<dbReference type="EMBL" id="JBHUHO010000030">
    <property type="protein sequence ID" value="MFD2116225.1"/>
    <property type="molecule type" value="Genomic_DNA"/>
</dbReference>
<dbReference type="InterPro" id="IPR036565">
    <property type="entry name" value="Mur-like_cat_sf"/>
</dbReference>
<evidence type="ECO:0000256" key="5">
    <source>
        <dbReference type="ARBA" id="ARBA00022840"/>
    </source>
</evidence>
<gene>
    <name evidence="10 15" type="primary">murF</name>
    <name evidence="15" type="ORF">ACFSJH_10875</name>
</gene>
<dbReference type="EC" id="6.3.2.10" evidence="10 11"/>
<dbReference type="RefSeq" id="WP_377772195.1">
    <property type="nucleotide sequence ID" value="NZ_JBHUHO010000030.1"/>
</dbReference>
<evidence type="ECO:0000256" key="11">
    <source>
        <dbReference type="RuleBase" id="RU004136"/>
    </source>
</evidence>
<evidence type="ECO:0000256" key="7">
    <source>
        <dbReference type="ARBA" id="ARBA00022984"/>
    </source>
</evidence>
<keyword evidence="2 10" id="KW-0436">Ligase</keyword>
<comment type="similarity">
    <text evidence="10">Belongs to the MurCDEF family. MurF subfamily.</text>
</comment>
<sequence length="468" mass="51105">MIKRTLKQVAEMCGGNSRGFEPTTIIEGVAIDSRSVRPGQLFVPIVGERFDGHQFAKQAMEQGASAMLWQANRSLPEELTTIPRILVKDTLIALQQLAKAYRSELMTRVIGVTGSNGKTTTKDLLAAVLATVYDVHKTEGNLNNEIGLPLTILQLAEETEVAVLEMGMSEFGEIELLSNIAQPDAAIITNIGESHMVSLGSRAGIAKAKLEIITGLNEQGLLLINGDDDILTQQMQEKSIDEMTFDTRTFGLLSHNDWSAAIVALAEDKSEFNVYYNGESSSLENVVLKVPGKHNISNALAVIAAARFFGVSAEKIKQGLLTAQITGMRIESTLAFNGAKLFNDCYNASPSSVKAAIDYVAGLSNYKRRFVVLGDMLDLGEQERNMHEEIGEYVVNHPIDVLLGYGPLTVETIRVANEGKASSTAYHFQQKEQLVDWLKQQLTAEDVVLVKGSRGMQMEEVVTLLEKG</sequence>
<evidence type="ECO:0000259" key="13">
    <source>
        <dbReference type="Pfam" id="PF02875"/>
    </source>
</evidence>
<dbReference type="InterPro" id="IPR004101">
    <property type="entry name" value="Mur_ligase_C"/>
</dbReference>
<comment type="function">
    <text evidence="10 11">Involved in cell wall formation. Catalyzes the final step in the synthesis of UDP-N-acetylmuramoyl-pentapeptide, the precursor of murein.</text>
</comment>